<evidence type="ECO:0000256" key="3">
    <source>
        <dbReference type="ARBA" id="ARBA00023163"/>
    </source>
</evidence>
<proteinExistence type="predicted"/>
<dbReference type="EMBL" id="SGWQ01000001">
    <property type="protein sequence ID" value="RZS44796.1"/>
    <property type="molecule type" value="Genomic_DNA"/>
</dbReference>
<dbReference type="InterPro" id="IPR036388">
    <property type="entry name" value="WH-like_DNA-bd_sf"/>
</dbReference>
<name>A0A4Q7L6B3_9PSEU</name>
<protein>
    <submittedName>
        <fullName evidence="5">HxlR family transcriptional regulator</fullName>
    </submittedName>
</protein>
<organism evidence="5 6">
    <name type="scientific">Herbihabitans rhizosphaerae</name>
    <dbReference type="NCBI Taxonomy" id="1872711"/>
    <lineage>
        <taxon>Bacteria</taxon>
        <taxon>Bacillati</taxon>
        <taxon>Actinomycetota</taxon>
        <taxon>Actinomycetes</taxon>
        <taxon>Pseudonocardiales</taxon>
        <taxon>Pseudonocardiaceae</taxon>
        <taxon>Herbihabitans</taxon>
    </lineage>
</organism>
<dbReference type="SUPFAM" id="SSF46785">
    <property type="entry name" value="Winged helix' DNA-binding domain"/>
    <property type="match status" value="1"/>
</dbReference>
<dbReference type="AlphaFoldDB" id="A0A4Q7L6B3"/>
<sequence>MDLLGDQWTMLVLRESFHGVTRFGDLQSALGIARNTLTERLDRLTGAGLLTRRRYQTKPARWEYVLTESGRDFYPVLTAIMGWGDRWLQADKPPVSLRHNGCGQHTHAKVVCAACGGDLATDTVIEQPGRAREMFSRPSQPQPRGT</sequence>
<keyword evidence="6" id="KW-1185">Reference proteome</keyword>
<reference evidence="5 6" key="1">
    <citation type="submission" date="2019-02" db="EMBL/GenBank/DDBJ databases">
        <title>Genomic Encyclopedia of Type Strains, Phase IV (KMG-IV): sequencing the most valuable type-strain genomes for metagenomic binning, comparative biology and taxonomic classification.</title>
        <authorList>
            <person name="Goeker M."/>
        </authorList>
    </citation>
    <scope>NUCLEOTIDE SEQUENCE [LARGE SCALE GENOMIC DNA]</scope>
    <source>
        <strain evidence="5 6">DSM 101727</strain>
    </source>
</reference>
<feature type="domain" description="HTH hxlR-type" evidence="4">
    <location>
        <begin position="1"/>
        <end position="92"/>
    </location>
</feature>
<keyword evidence="1" id="KW-0805">Transcription regulation</keyword>
<keyword evidence="2" id="KW-0238">DNA-binding</keyword>
<dbReference type="InterPro" id="IPR036390">
    <property type="entry name" value="WH_DNA-bd_sf"/>
</dbReference>
<evidence type="ECO:0000313" key="5">
    <source>
        <dbReference type="EMBL" id="RZS44796.1"/>
    </source>
</evidence>
<dbReference type="Gene3D" id="1.10.10.10">
    <property type="entry name" value="Winged helix-like DNA-binding domain superfamily/Winged helix DNA-binding domain"/>
    <property type="match status" value="1"/>
</dbReference>
<dbReference type="Proteomes" id="UP000294257">
    <property type="component" value="Unassembled WGS sequence"/>
</dbReference>
<dbReference type="GO" id="GO:0003677">
    <property type="term" value="F:DNA binding"/>
    <property type="evidence" value="ECO:0007669"/>
    <property type="project" value="UniProtKB-KW"/>
</dbReference>
<gene>
    <name evidence="5" type="ORF">EV193_101675</name>
</gene>
<evidence type="ECO:0000256" key="1">
    <source>
        <dbReference type="ARBA" id="ARBA00023015"/>
    </source>
</evidence>
<dbReference type="PROSITE" id="PS51118">
    <property type="entry name" value="HTH_HXLR"/>
    <property type="match status" value="1"/>
</dbReference>
<dbReference type="PANTHER" id="PTHR33204">
    <property type="entry name" value="TRANSCRIPTIONAL REGULATOR, MARR FAMILY"/>
    <property type="match status" value="1"/>
</dbReference>
<evidence type="ECO:0000256" key="2">
    <source>
        <dbReference type="ARBA" id="ARBA00023125"/>
    </source>
</evidence>
<keyword evidence="3" id="KW-0804">Transcription</keyword>
<evidence type="ECO:0000313" key="6">
    <source>
        <dbReference type="Proteomes" id="UP000294257"/>
    </source>
</evidence>
<dbReference type="Pfam" id="PF01638">
    <property type="entry name" value="HxlR"/>
    <property type="match status" value="1"/>
</dbReference>
<dbReference type="InterPro" id="IPR002577">
    <property type="entry name" value="HTH_HxlR"/>
</dbReference>
<evidence type="ECO:0000259" key="4">
    <source>
        <dbReference type="PROSITE" id="PS51118"/>
    </source>
</evidence>
<accession>A0A4Q7L6B3</accession>
<dbReference type="PANTHER" id="PTHR33204:SF18">
    <property type="entry name" value="TRANSCRIPTIONAL REGULATORY PROTEIN"/>
    <property type="match status" value="1"/>
</dbReference>
<comment type="caution">
    <text evidence="5">The sequence shown here is derived from an EMBL/GenBank/DDBJ whole genome shotgun (WGS) entry which is preliminary data.</text>
</comment>